<dbReference type="AlphaFoldDB" id="A0AAV3A8L3"/>
<evidence type="ECO:0000313" key="1">
    <source>
        <dbReference type="EMBL" id="DBA23479.1"/>
    </source>
</evidence>
<accession>A0AAV3A8L3</accession>
<dbReference type="EMBL" id="DYDO01000006">
    <property type="protein sequence ID" value="DBA23479.1"/>
    <property type="molecule type" value="Genomic_DNA"/>
</dbReference>
<comment type="caution">
    <text evidence="1">The sequence shown here is derived from an EMBL/GenBank/DDBJ whole genome shotgun (WGS) entry which is preliminary data.</text>
</comment>
<dbReference type="Proteomes" id="UP001181693">
    <property type="component" value="Unassembled WGS sequence"/>
</dbReference>
<sequence length="90" mass="10201">MCVYLFQECSGSSRSHGILQNSVQVAFLNTCIVLPKSTSYVPIHILLKPHRFGFGLIYPIKWYSGFEQELIGESNIGFLYIALKLDSMLK</sequence>
<evidence type="ECO:0000313" key="2">
    <source>
        <dbReference type="Proteomes" id="UP001181693"/>
    </source>
</evidence>
<gene>
    <name evidence="1" type="ORF">GDO54_014391</name>
</gene>
<keyword evidence="2" id="KW-1185">Reference proteome</keyword>
<protein>
    <submittedName>
        <fullName evidence="1">Uncharacterized protein</fullName>
    </submittedName>
</protein>
<organism evidence="1 2">
    <name type="scientific">Pyxicephalus adspersus</name>
    <name type="common">African bullfrog</name>
    <dbReference type="NCBI Taxonomy" id="30357"/>
    <lineage>
        <taxon>Eukaryota</taxon>
        <taxon>Metazoa</taxon>
        <taxon>Chordata</taxon>
        <taxon>Craniata</taxon>
        <taxon>Vertebrata</taxon>
        <taxon>Euteleostomi</taxon>
        <taxon>Amphibia</taxon>
        <taxon>Batrachia</taxon>
        <taxon>Anura</taxon>
        <taxon>Neobatrachia</taxon>
        <taxon>Ranoidea</taxon>
        <taxon>Pyxicephalidae</taxon>
        <taxon>Pyxicephalinae</taxon>
        <taxon>Pyxicephalus</taxon>
    </lineage>
</organism>
<reference evidence="1" key="1">
    <citation type="thesis" date="2020" institute="ProQuest LLC" country="789 East Eisenhower Parkway, Ann Arbor, MI, USA">
        <title>Comparative Genomics and Chromosome Evolution.</title>
        <authorList>
            <person name="Mudd A.B."/>
        </authorList>
    </citation>
    <scope>NUCLEOTIDE SEQUENCE</scope>
    <source>
        <strain evidence="1">1538</strain>
        <tissue evidence="1">Blood</tissue>
    </source>
</reference>
<proteinExistence type="predicted"/>
<name>A0AAV3A8L3_PYXAD</name>